<feature type="domain" description="Glucose-methanol-choline oxidoreductase C-terminal" evidence="18">
    <location>
        <begin position="439"/>
        <end position="493"/>
    </location>
</feature>
<keyword evidence="6" id="KW-0560">Oxidoreductase</keyword>
<comment type="cofactor">
    <cofactor evidence="1">
        <name>FAD</name>
        <dbReference type="ChEBI" id="CHEBI:57692"/>
    </cofactor>
</comment>
<comment type="pathway">
    <text evidence="12">Steroid metabolism; cholesterol degradation.</text>
</comment>
<keyword evidence="10" id="KW-0413">Isomerase</keyword>
<dbReference type="EC" id="1.1.3.6" evidence="13"/>
<evidence type="ECO:0000256" key="2">
    <source>
        <dbReference type="ARBA" id="ARBA00010790"/>
    </source>
</evidence>
<dbReference type="InterPro" id="IPR052542">
    <property type="entry name" value="Cholesterol_Oxidase"/>
</dbReference>
<dbReference type="PANTHER" id="PTHR47470">
    <property type="entry name" value="CHOLESTEROL OXIDASE"/>
    <property type="match status" value="1"/>
</dbReference>
<feature type="domain" description="Glucose-methanol-choline oxidoreductase N-terminal" evidence="17">
    <location>
        <begin position="178"/>
        <end position="262"/>
    </location>
</feature>
<dbReference type="Proteomes" id="UP001500416">
    <property type="component" value="Unassembled WGS sequence"/>
</dbReference>
<evidence type="ECO:0000256" key="4">
    <source>
        <dbReference type="ARBA" id="ARBA00022630"/>
    </source>
</evidence>
<evidence type="ECO:0000256" key="15">
    <source>
        <dbReference type="ARBA" id="ARBA00049778"/>
    </source>
</evidence>
<evidence type="ECO:0000256" key="10">
    <source>
        <dbReference type="ARBA" id="ARBA00023235"/>
    </source>
</evidence>
<name>A0ABP3ECL6_9PSEU</name>
<evidence type="ECO:0000256" key="7">
    <source>
        <dbReference type="ARBA" id="ARBA00023098"/>
    </source>
</evidence>
<evidence type="ECO:0000259" key="17">
    <source>
        <dbReference type="Pfam" id="PF00732"/>
    </source>
</evidence>
<comment type="similarity">
    <text evidence="2">Belongs to the GMC oxidoreductase family.</text>
</comment>
<gene>
    <name evidence="19" type="ORF">GCM10010492_67280</name>
</gene>
<feature type="region of interest" description="Disordered" evidence="16">
    <location>
        <begin position="498"/>
        <end position="535"/>
    </location>
</feature>
<dbReference type="InterPro" id="IPR007867">
    <property type="entry name" value="GMC_OxRtase_C"/>
</dbReference>
<evidence type="ECO:0000313" key="20">
    <source>
        <dbReference type="Proteomes" id="UP001500416"/>
    </source>
</evidence>
<protein>
    <recommendedName>
        <fullName evidence="14">Cholesterol oxidase</fullName>
        <ecNumber evidence="13">1.1.3.6</ecNumber>
        <ecNumber evidence="11">5.3.3.1</ecNumber>
    </recommendedName>
    <alternativeName>
        <fullName evidence="15">Cholesterol isomerase</fullName>
    </alternativeName>
</protein>
<evidence type="ECO:0000256" key="13">
    <source>
        <dbReference type="ARBA" id="ARBA00049723"/>
    </source>
</evidence>
<evidence type="ECO:0000256" key="11">
    <source>
        <dbReference type="ARBA" id="ARBA00038856"/>
    </source>
</evidence>
<dbReference type="Pfam" id="PF13450">
    <property type="entry name" value="NAD_binding_8"/>
    <property type="match status" value="1"/>
</dbReference>
<sequence>MDYDVLVIGSGFGGSVTALRLTEKGYRVGVLEAGRRFRDDEFPRTSWQVRDYLFAPALGCTGIQRITPLRDVLVLSGAGVGGGSLVYANTLYQPPASFFRDPRWAHITDWEAELAPHYEQASRMLGVVDNPITTPADLLLRKVAEEAGATFRTTRVGVHFGPGGEDPFFGGAGPVRGSCTACGACMTGCRFNAKNTLPKNYLHLAERAGAQVWPLTTATGVRPHGTGYAVRTRRTGGRARRTFTADHVVFAAASLGTQKLLHAARGGLPKLSPRLGALCRTNSEAVVAVRSPAAGVDHSRGLAITSSMHPDADTHVEVVRYGRGSNLFGLLMTTLVDGGPRRLRRGLGQLSGELGSLLELHAPKRWSEETIALLVMQSLDNSLTTVPRRGPFGLTTRQGEGVPNPTWIPAGHDVARRLAAHAGGVARGAWTDLFDIPMTGHLIGGCVIGDSPATGVVDPYHRVHGHPGLHVVDGSTIPGNLGVNPALTITALAERATSLWPNKGEPDPRPSPGTRYARLAPVPPRAPAVPAGAPGALWFEGRSDV</sequence>
<evidence type="ECO:0000256" key="9">
    <source>
        <dbReference type="ARBA" id="ARBA00023221"/>
    </source>
</evidence>
<evidence type="ECO:0000313" key="19">
    <source>
        <dbReference type="EMBL" id="GAA0256917.1"/>
    </source>
</evidence>
<dbReference type="Pfam" id="PF05199">
    <property type="entry name" value="GMC_oxred_C"/>
    <property type="match status" value="1"/>
</dbReference>
<evidence type="ECO:0000256" key="12">
    <source>
        <dbReference type="ARBA" id="ARBA00049645"/>
    </source>
</evidence>
<accession>A0ABP3ECL6</accession>
<comment type="caution">
    <text evidence="19">The sequence shown here is derived from an EMBL/GenBank/DDBJ whole genome shotgun (WGS) entry which is preliminary data.</text>
</comment>
<keyword evidence="7" id="KW-0443">Lipid metabolism</keyword>
<evidence type="ECO:0000256" key="1">
    <source>
        <dbReference type="ARBA" id="ARBA00001974"/>
    </source>
</evidence>
<evidence type="ECO:0000259" key="18">
    <source>
        <dbReference type="Pfam" id="PF05199"/>
    </source>
</evidence>
<keyword evidence="20" id="KW-1185">Reference proteome</keyword>
<keyword evidence="8" id="KW-1207">Sterol metabolism</keyword>
<dbReference type="EMBL" id="BAAABU010000025">
    <property type="protein sequence ID" value="GAA0256917.1"/>
    <property type="molecule type" value="Genomic_DNA"/>
</dbReference>
<dbReference type="RefSeq" id="WP_343938608.1">
    <property type="nucleotide sequence ID" value="NZ_BAAABU010000025.1"/>
</dbReference>
<dbReference type="PANTHER" id="PTHR47470:SF1">
    <property type="entry name" value="FAD-DEPENDENT OXIDOREDUCTASE 2 FAD BINDING DOMAIN-CONTAINING PROTEIN"/>
    <property type="match status" value="1"/>
</dbReference>
<dbReference type="EC" id="5.3.3.1" evidence="11"/>
<evidence type="ECO:0000256" key="14">
    <source>
        <dbReference type="ARBA" id="ARBA00049744"/>
    </source>
</evidence>
<evidence type="ECO:0000256" key="16">
    <source>
        <dbReference type="SAM" id="MobiDB-lite"/>
    </source>
</evidence>
<dbReference type="InterPro" id="IPR036188">
    <property type="entry name" value="FAD/NAD-bd_sf"/>
</dbReference>
<organism evidence="19 20">
    <name type="scientific">Saccharothrix mutabilis subsp. mutabilis</name>
    <dbReference type="NCBI Taxonomy" id="66855"/>
    <lineage>
        <taxon>Bacteria</taxon>
        <taxon>Bacillati</taxon>
        <taxon>Actinomycetota</taxon>
        <taxon>Actinomycetes</taxon>
        <taxon>Pseudonocardiales</taxon>
        <taxon>Pseudonocardiaceae</taxon>
        <taxon>Saccharothrix</taxon>
    </lineage>
</organism>
<dbReference type="SUPFAM" id="SSF51905">
    <property type="entry name" value="FAD/NAD(P)-binding domain"/>
    <property type="match status" value="1"/>
</dbReference>
<proteinExistence type="inferred from homology"/>
<keyword evidence="4" id="KW-0285">Flavoprotein</keyword>
<evidence type="ECO:0000256" key="6">
    <source>
        <dbReference type="ARBA" id="ARBA00023002"/>
    </source>
</evidence>
<evidence type="ECO:0000256" key="3">
    <source>
        <dbReference type="ARBA" id="ARBA00022548"/>
    </source>
</evidence>
<keyword evidence="5" id="KW-0274">FAD</keyword>
<keyword evidence="3" id="KW-0153">Cholesterol metabolism</keyword>
<dbReference type="Gene3D" id="3.50.50.60">
    <property type="entry name" value="FAD/NAD(P)-binding domain"/>
    <property type="match status" value="3"/>
</dbReference>
<evidence type="ECO:0000256" key="8">
    <source>
        <dbReference type="ARBA" id="ARBA00023166"/>
    </source>
</evidence>
<keyword evidence="9" id="KW-0753">Steroid metabolism</keyword>
<evidence type="ECO:0000256" key="5">
    <source>
        <dbReference type="ARBA" id="ARBA00022827"/>
    </source>
</evidence>
<dbReference type="Pfam" id="PF00732">
    <property type="entry name" value="GMC_oxred_N"/>
    <property type="match status" value="1"/>
</dbReference>
<dbReference type="InterPro" id="IPR000172">
    <property type="entry name" value="GMC_OxRdtase_N"/>
</dbReference>
<reference evidence="20" key="1">
    <citation type="journal article" date="2019" name="Int. J. Syst. Evol. Microbiol.">
        <title>The Global Catalogue of Microorganisms (GCM) 10K type strain sequencing project: providing services to taxonomists for standard genome sequencing and annotation.</title>
        <authorList>
            <consortium name="The Broad Institute Genomics Platform"/>
            <consortium name="The Broad Institute Genome Sequencing Center for Infectious Disease"/>
            <person name="Wu L."/>
            <person name="Ma J."/>
        </authorList>
    </citation>
    <scope>NUCLEOTIDE SEQUENCE [LARGE SCALE GENOMIC DNA]</scope>
    <source>
        <strain evidence="20">JCM 3380</strain>
    </source>
</reference>